<dbReference type="InterPro" id="IPR036691">
    <property type="entry name" value="Endo/exonu/phosph_ase_sf"/>
</dbReference>
<dbReference type="SUPFAM" id="SSF56219">
    <property type="entry name" value="DNase I-like"/>
    <property type="match status" value="1"/>
</dbReference>
<accession>A0A1V6PB04</accession>
<comment type="caution">
    <text evidence="2">The sequence shown here is derived from an EMBL/GenBank/DDBJ whole genome shotgun (WGS) entry which is preliminary data.</text>
</comment>
<dbReference type="EMBL" id="MDYN01000186">
    <property type="protein sequence ID" value="OQD74219.1"/>
    <property type="molecule type" value="Genomic_DNA"/>
</dbReference>
<dbReference type="STRING" id="416450.A0A1V6PB04"/>
<evidence type="ECO:0000313" key="3">
    <source>
        <dbReference type="Proteomes" id="UP000191672"/>
    </source>
</evidence>
<name>A0A1V6PB04_9EURO</name>
<protein>
    <recommendedName>
        <fullName evidence="1">Endonuclease/exonuclease/phosphatase domain-containing protein</fullName>
    </recommendedName>
</protein>
<dbReference type="GO" id="GO:0003824">
    <property type="term" value="F:catalytic activity"/>
    <property type="evidence" value="ECO:0007669"/>
    <property type="project" value="InterPro"/>
</dbReference>
<dbReference type="AlphaFoldDB" id="A0A1V6PB04"/>
<evidence type="ECO:0000313" key="2">
    <source>
        <dbReference type="EMBL" id="OQD74219.1"/>
    </source>
</evidence>
<evidence type="ECO:0000259" key="1">
    <source>
        <dbReference type="Pfam" id="PF14529"/>
    </source>
</evidence>
<sequence length="160" mass="18014">MGRIGTKVDKEAEQLLEITDEQDLELLNEEEEATWSRNDQSSVIDLIFISPCLTSRLVRCERAYGIEHSPDHFPIRTVLGINTPIPTQQKRRNWKATDNKKLIQTIEQRLEASDLSEAGPPQIAAQCRTLLDLVQSAIELSTPWAKPSRPTCPLGETLPV</sequence>
<dbReference type="Proteomes" id="UP000191672">
    <property type="component" value="Unassembled WGS sequence"/>
</dbReference>
<feature type="domain" description="Endonuclease/exonuclease/phosphatase" evidence="1">
    <location>
        <begin position="8"/>
        <end position="75"/>
    </location>
</feature>
<dbReference type="InterPro" id="IPR005135">
    <property type="entry name" value="Endo/exonuclease/phosphatase"/>
</dbReference>
<dbReference type="Pfam" id="PF14529">
    <property type="entry name" value="Exo_endo_phos_2"/>
    <property type="match status" value="1"/>
</dbReference>
<dbReference type="Gene3D" id="3.60.10.10">
    <property type="entry name" value="Endonuclease/exonuclease/phosphatase"/>
    <property type="match status" value="1"/>
</dbReference>
<proteinExistence type="predicted"/>
<keyword evidence="3" id="KW-1185">Reference proteome</keyword>
<organism evidence="2 3">
    <name type="scientific">Penicillium antarcticum</name>
    <dbReference type="NCBI Taxonomy" id="416450"/>
    <lineage>
        <taxon>Eukaryota</taxon>
        <taxon>Fungi</taxon>
        <taxon>Dikarya</taxon>
        <taxon>Ascomycota</taxon>
        <taxon>Pezizomycotina</taxon>
        <taxon>Eurotiomycetes</taxon>
        <taxon>Eurotiomycetidae</taxon>
        <taxon>Eurotiales</taxon>
        <taxon>Aspergillaceae</taxon>
        <taxon>Penicillium</taxon>
    </lineage>
</organism>
<gene>
    <name evidence="2" type="ORF">PENANT_c186G08171</name>
</gene>
<reference evidence="3" key="1">
    <citation type="journal article" date="2017" name="Nat. Microbiol.">
        <title>Global analysis of biosynthetic gene clusters reveals vast potential of secondary metabolite production in Penicillium species.</title>
        <authorList>
            <person name="Nielsen J.C."/>
            <person name="Grijseels S."/>
            <person name="Prigent S."/>
            <person name="Ji B."/>
            <person name="Dainat J."/>
            <person name="Nielsen K.F."/>
            <person name="Frisvad J.C."/>
            <person name="Workman M."/>
            <person name="Nielsen J."/>
        </authorList>
    </citation>
    <scope>NUCLEOTIDE SEQUENCE [LARGE SCALE GENOMIC DNA]</scope>
    <source>
        <strain evidence="3">IBT 31811</strain>
    </source>
</reference>